<organism evidence="2 3">
    <name type="scientific">Trichonephila clavipes</name>
    <name type="common">Golden silk orbweaver</name>
    <name type="synonym">Nephila clavipes</name>
    <dbReference type="NCBI Taxonomy" id="2585209"/>
    <lineage>
        <taxon>Eukaryota</taxon>
        <taxon>Metazoa</taxon>
        <taxon>Ecdysozoa</taxon>
        <taxon>Arthropoda</taxon>
        <taxon>Chelicerata</taxon>
        <taxon>Arachnida</taxon>
        <taxon>Araneae</taxon>
        <taxon>Araneomorphae</taxon>
        <taxon>Entelegynae</taxon>
        <taxon>Araneoidea</taxon>
        <taxon>Nephilidae</taxon>
        <taxon>Trichonephila</taxon>
    </lineage>
</organism>
<evidence type="ECO:0000313" key="3">
    <source>
        <dbReference type="Proteomes" id="UP000887159"/>
    </source>
</evidence>
<proteinExistence type="predicted"/>
<dbReference type="Proteomes" id="UP000887159">
    <property type="component" value="Unassembled WGS sequence"/>
</dbReference>
<keyword evidence="3" id="KW-1185">Reference proteome</keyword>
<gene>
    <name evidence="2" type="ORF">TNCV_2487031</name>
</gene>
<feature type="chain" id="PRO_5036500838" description="Secreted protein" evidence="1">
    <location>
        <begin position="22"/>
        <end position="115"/>
    </location>
</feature>
<evidence type="ECO:0008006" key="4">
    <source>
        <dbReference type="Google" id="ProtNLM"/>
    </source>
</evidence>
<sequence length="115" mass="13003">MWYAVICLLYLLCQYWDDSDGCGCCWSCRPMIYDKCSIGDGSSDLVGQGNCTIDQCRSSVSRSQTVRLQVFSWHPSDQHMVITGTKRETAFIREHNRSPFHPSMSPGNPLQTTMA</sequence>
<evidence type="ECO:0000256" key="1">
    <source>
        <dbReference type="SAM" id="SignalP"/>
    </source>
</evidence>
<accession>A0A8X6VZQ8</accession>
<dbReference type="EMBL" id="BMAU01021371">
    <property type="protein sequence ID" value="GFY25583.1"/>
    <property type="molecule type" value="Genomic_DNA"/>
</dbReference>
<comment type="caution">
    <text evidence="2">The sequence shown here is derived from an EMBL/GenBank/DDBJ whole genome shotgun (WGS) entry which is preliminary data.</text>
</comment>
<reference evidence="2" key="1">
    <citation type="submission" date="2020-08" db="EMBL/GenBank/DDBJ databases">
        <title>Multicomponent nature underlies the extraordinary mechanical properties of spider dragline silk.</title>
        <authorList>
            <person name="Kono N."/>
            <person name="Nakamura H."/>
            <person name="Mori M."/>
            <person name="Yoshida Y."/>
            <person name="Ohtoshi R."/>
            <person name="Malay A.D."/>
            <person name="Moran D.A.P."/>
            <person name="Tomita M."/>
            <person name="Numata K."/>
            <person name="Arakawa K."/>
        </authorList>
    </citation>
    <scope>NUCLEOTIDE SEQUENCE</scope>
</reference>
<evidence type="ECO:0000313" key="2">
    <source>
        <dbReference type="EMBL" id="GFY25583.1"/>
    </source>
</evidence>
<feature type="signal peptide" evidence="1">
    <location>
        <begin position="1"/>
        <end position="21"/>
    </location>
</feature>
<protein>
    <recommendedName>
        <fullName evidence="4">Secreted protein</fullName>
    </recommendedName>
</protein>
<name>A0A8X6VZQ8_TRICX</name>
<keyword evidence="1" id="KW-0732">Signal</keyword>
<dbReference type="AlphaFoldDB" id="A0A8X6VZQ8"/>